<dbReference type="EMBL" id="JBHTBS010000036">
    <property type="protein sequence ID" value="MFC7339678.1"/>
    <property type="molecule type" value="Genomic_DNA"/>
</dbReference>
<proteinExistence type="predicted"/>
<evidence type="ECO:0000313" key="1">
    <source>
        <dbReference type="EMBL" id="MFC7339678.1"/>
    </source>
</evidence>
<dbReference type="Proteomes" id="UP001596472">
    <property type="component" value="Unassembled WGS sequence"/>
</dbReference>
<protein>
    <submittedName>
        <fullName evidence="1">Uncharacterized protein</fullName>
    </submittedName>
</protein>
<name>A0ABW2LB29_9BACT</name>
<organism evidence="1 2">
    <name type="scientific">Haloferula chungangensis</name>
    <dbReference type="NCBI Taxonomy" id="1048331"/>
    <lineage>
        <taxon>Bacteria</taxon>
        <taxon>Pseudomonadati</taxon>
        <taxon>Verrucomicrobiota</taxon>
        <taxon>Verrucomicrobiia</taxon>
        <taxon>Verrucomicrobiales</taxon>
        <taxon>Verrucomicrobiaceae</taxon>
        <taxon>Haloferula</taxon>
    </lineage>
</organism>
<reference evidence="2" key="1">
    <citation type="journal article" date="2019" name="Int. J. Syst. Evol. Microbiol.">
        <title>The Global Catalogue of Microorganisms (GCM) 10K type strain sequencing project: providing services to taxonomists for standard genome sequencing and annotation.</title>
        <authorList>
            <consortium name="The Broad Institute Genomics Platform"/>
            <consortium name="The Broad Institute Genome Sequencing Center for Infectious Disease"/>
            <person name="Wu L."/>
            <person name="Ma J."/>
        </authorList>
    </citation>
    <scope>NUCLEOTIDE SEQUENCE [LARGE SCALE GENOMIC DNA]</scope>
    <source>
        <strain evidence="2">CGMCC 4.1467</strain>
    </source>
</reference>
<sequence>MDNYRDEFGEDPPSEAKAFFDALTGDNRRSIIFLSGKQVADGLDPWHTPYEVFCSPSHWLIRSAGVDRAFDDLALDGADDVLHKIPKSRTRRD</sequence>
<comment type="caution">
    <text evidence="1">The sequence shown here is derived from an EMBL/GenBank/DDBJ whole genome shotgun (WGS) entry which is preliminary data.</text>
</comment>
<accession>A0ABW2LB29</accession>
<keyword evidence="2" id="KW-1185">Reference proteome</keyword>
<evidence type="ECO:0000313" key="2">
    <source>
        <dbReference type="Proteomes" id="UP001596472"/>
    </source>
</evidence>
<gene>
    <name evidence="1" type="ORF">ACFQY0_21010</name>
</gene>